<keyword evidence="3" id="KW-1185">Reference proteome</keyword>
<evidence type="ECO:0000313" key="2">
    <source>
        <dbReference type="EMBL" id="KAE8423506.1"/>
    </source>
</evidence>
<gene>
    <name evidence="2" type="ORF">BDV36DRAFT_242721</name>
</gene>
<organism evidence="2 3">
    <name type="scientific">Aspergillus pseudocaelatus</name>
    <dbReference type="NCBI Taxonomy" id="1825620"/>
    <lineage>
        <taxon>Eukaryota</taxon>
        <taxon>Fungi</taxon>
        <taxon>Dikarya</taxon>
        <taxon>Ascomycota</taxon>
        <taxon>Pezizomycotina</taxon>
        <taxon>Eurotiomycetes</taxon>
        <taxon>Eurotiomycetidae</taxon>
        <taxon>Eurotiales</taxon>
        <taxon>Aspergillaceae</taxon>
        <taxon>Aspergillus</taxon>
        <taxon>Aspergillus subgen. Circumdati</taxon>
    </lineage>
</organism>
<proteinExistence type="predicted"/>
<sequence>MNLISMITTSEFLWETSTSGSFVKCITVLASNLDKQTRDTICRMWRYGVTAAHLFAWMHGQDTMDAICGKTSEPELFSAWNGLLISSIIEKYFDDGKLVIVPDLPERPQVAELLGWLKGEVREYKIRIIDMTWDKLDRRPLPESPLRYRDLDGRKLQFRTSFRPAARYLYFHYCLQVLRRAWRFNQDKTADVYLRDEMGEPFWGTPGRYLPKNMLLALVEELGNDYKHLLKGASCRNGEEDLLLDVASAQVK</sequence>
<evidence type="ECO:0000259" key="1">
    <source>
        <dbReference type="Pfam" id="PF13391"/>
    </source>
</evidence>
<reference evidence="2 3" key="1">
    <citation type="submission" date="2019-04" db="EMBL/GenBank/DDBJ databases">
        <authorList>
            <consortium name="DOE Joint Genome Institute"/>
            <person name="Mondo S."/>
            <person name="Kjaerbolling I."/>
            <person name="Vesth T."/>
            <person name="Frisvad J.C."/>
            <person name="Nybo J.L."/>
            <person name="Theobald S."/>
            <person name="Kildgaard S."/>
            <person name="Isbrandt T."/>
            <person name="Kuo A."/>
            <person name="Sato A."/>
            <person name="Lyhne E.K."/>
            <person name="Kogle M.E."/>
            <person name="Wiebenga A."/>
            <person name="Kun R.S."/>
            <person name="Lubbers R.J."/>
            <person name="Makela M.R."/>
            <person name="Barry K."/>
            <person name="Chovatia M."/>
            <person name="Clum A."/>
            <person name="Daum C."/>
            <person name="Haridas S."/>
            <person name="He G."/>
            <person name="LaButti K."/>
            <person name="Lipzen A."/>
            <person name="Riley R."/>
            <person name="Salamov A."/>
            <person name="Simmons B.A."/>
            <person name="Magnuson J.K."/>
            <person name="Henrissat B."/>
            <person name="Mortensen U.H."/>
            <person name="Larsen T.O."/>
            <person name="Devries R.P."/>
            <person name="Grigoriev I.V."/>
            <person name="Machida M."/>
            <person name="Baker S.E."/>
            <person name="Andersen M.R."/>
            <person name="Cantor M.N."/>
            <person name="Hua S.X."/>
        </authorList>
    </citation>
    <scope>NUCLEOTIDE SEQUENCE [LARGE SCALE GENOMIC DNA]</scope>
    <source>
        <strain evidence="2 3">CBS 117616</strain>
    </source>
</reference>
<protein>
    <recommendedName>
        <fullName evidence="1">HNH nuclease domain-containing protein</fullName>
    </recommendedName>
</protein>
<dbReference type="EMBL" id="ML735688">
    <property type="protein sequence ID" value="KAE8423506.1"/>
    <property type="molecule type" value="Genomic_DNA"/>
</dbReference>
<accession>A0ABQ6X2H7</accession>
<feature type="domain" description="HNH nuclease" evidence="1">
    <location>
        <begin position="41"/>
        <end position="101"/>
    </location>
</feature>
<dbReference type="InterPro" id="IPR003615">
    <property type="entry name" value="HNH_nuc"/>
</dbReference>
<dbReference type="Pfam" id="PF13391">
    <property type="entry name" value="HNH_2"/>
    <property type="match status" value="1"/>
</dbReference>
<evidence type="ECO:0000313" key="3">
    <source>
        <dbReference type="Proteomes" id="UP000325395"/>
    </source>
</evidence>
<dbReference type="Proteomes" id="UP000325395">
    <property type="component" value="Unassembled WGS sequence"/>
</dbReference>
<name>A0ABQ6X2H7_9EURO</name>